<evidence type="ECO:0000256" key="6">
    <source>
        <dbReference type="ARBA" id="ARBA00022777"/>
    </source>
</evidence>
<dbReference type="InterPro" id="IPR036393">
    <property type="entry name" value="AceGlu_kinase-like_sf"/>
</dbReference>
<dbReference type="GO" id="GO:0003991">
    <property type="term" value="F:acetylglutamate kinase activity"/>
    <property type="evidence" value="ECO:0007669"/>
    <property type="project" value="TreeGrafter"/>
</dbReference>
<sequence>MTSEYTREDLLAAHDDLIDAQAQDCLYTDGGEPREPPVVVKIGGARAVEPAGAVEDIAHLVANGRQVVVVHGGSTAVDETLEELGEEPTYVETPSGVSGRFTDERTMEVFTMVMPGKLNTELTATLREAGVDALGLSGVDGGLLTGKRKSAVRVVEDGKKKIKRGDHSGKITDVNAELLETLLDGGYTPVATVPMLADDGVPVNADADRAAAAVAGALGGELVVLTDVEGVYEDIDDPESLISSASTPAELDALKDAAEGFMTKKVMAATEALEGGAAKVIVADANVRDPITTALGGGGTHVEPGVLSDVADAEEVEQ</sequence>
<evidence type="ECO:0000256" key="3">
    <source>
        <dbReference type="ARBA" id="ARBA00022605"/>
    </source>
</evidence>
<dbReference type="GO" id="GO:0019878">
    <property type="term" value="P:lysine biosynthetic process via aminoadipic acid"/>
    <property type="evidence" value="ECO:0007669"/>
    <property type="project" value="UniProtKB-UniRule"/>
</dbReference>
<dbReference type="PIRSF" id="PIRSF000728">
    <property type="entry name" value="NAGK"/>
    <property type="match status" value="1"/>
</dbReference>
<dbReference type="AlphaFoldDB" id="A0A1H8R003"/>
<keyword evidence="2 9" id="KW-0055">Arginine biosynthesis</keyword>
<keyword evidence="1 9" id="KW-0963">Cytoplasm</keyword>
<dbReference type="UniPathway" id="UPA00033">
    <property type="reaction ID" value="UER00036"/>
</dbReference>
<comment type="pathway">
    <text evidence="9">Amino-acid biosynthesis; L-arginine biosynthesis.</text>
</comment>
<proteinExistence type="inferred from homology"/>
<evidence type="ECO:0000256" key="1">
    <source>
        <dbReference type="ARBA" id="ARBA00022490"/>
    </source>
</evidence>
<evidence type="ECO:0000256" key="2">
    <source>
        <dbReference type="ARBA" id="ARBA00022571"/>
    </source>
</evidence>
<dbReference type="GO" id="GO:0005524">
    <property type="term" value="F:ATP binding"/>
    <property type="evidence" value="ECO:0007669"/>
    <property type="project" value="UniProtKB-KW"/>
</dbReference>
<dbReference type="Proteomes" id="UP000199126">
    <property type="component" value="Unassembled WGS sequence"/>
</dbReference>
<evidence type="ECO:0000256" key="7">
    <source>
        <dbReference type="ARBA" id="ARBA00022840"/>
    </source>
</evidence>
<comment type="catalytic activity">
    <reaction evidence="9">
        <text>[amino-group carrier protein]-C-terminal-gamma-(L-glutamyl)-L-glutamate + ATP = [amino-group carrier protein]-C-terminal-gamma-(5-phospho-L-glutamyl)-L-glutamate + ADP</text>
        <dbReference type="Rhea" id="RHEA:52632"/>
        <dbReference type="Rhea" id="RHEA-COMP:13311"/>
        <dbReference type="Rhea" id="RHEA-COMP:13313"/>
        <dbReference type="ChEBI" id="CHEBI:30616"/>
        <dbReference type="ChEBI" id="CHEBI:136714"/>
        <dbReference type="ChEBI" id="CHEBI:136717"/>
        <dbReference type="ChEBI" id="CHEBI:456216"/>
        <dbReference type="EC" id="2.7.2.19"/>
    </reaction>
</comment>
<evidence type="ECO:0000259" key="11">
    <source>
        <dbReference type="Pfam" id="PF00696"/>
    </source>
</evidence>
<evidence type="ECO:0000256" key="9">
    <source>
        <dbReference type="HAMAP-Rule" id="MF_02082"/>
    </source>
</evidence>
<dbReference type="GO" id="GO:0043744">
    <property type="term" value="F:N2-acetyl-L-aminoadipate kinase activity"/>
    <property type="evidence" value="ECO:0007669"/>
    <property type="project" value="RHEA"/>
</dbReference>
<comment type="similarity">
    <text evidence="9">Belongs to the acetylglutamate kinase family. LysZ subfamily.</text>
</comment>
<dbReference type="InterPro" id="IPR004662">
    <property type="entry name" value="AcgluKinase_fam"/>
</dbReference>
<comment type="function">
    <text evidence="9">Involved in both the arginine and lysine biosynthetic pathways. Phosphorylates the LysW-bound precursors glutamate (for arginine biosynthesis), respectively alpha-aminoadipate (for lysine biosynthesis).</text>
</comment>
<comment type="catalytic activity">
    <reaction evidence="9">
        <text>[amino-group carrier protein]-C-terminal-N-(1,4-dicarboxybutan-1-yl)-L-glutamine + ATP = [amino-group carrier protein]-C-terminal-N-(1-carboxy-5-phosphooxy-5-oxopentan-1-yl)-L-glutamine + ADP</text>
        <dbReference type="Rhea" id="RHEA:41944"/>
        <dbReference type="Rhea" id="RHEA-COMP:9694"/>
        <dbReference type="Rhea" id="RHEA-COMP:9712"/>
        <dbReference type="ChEBI" id="CHEBI:30616"/>
        <dbReference type="ChEBI" id="CHEBI:78499"/>
        <dbReference type="ChEBI" id="CHEBI:78503"/>
        <dbReference type="ChEBI" id="CHEBI:456216"/>
        <dbReference type="EC" id="2.7.2.17"/>
    </reaction>
</comment>
<gene>
    <name evidence="9" type="primary">lysZ</name>
    <name evidence="12" type="ORF">SAMN04487948_103418</name>
</gene>
<dbReference type="OrthoDB" id="6816at2157"/>
<keyword evidence="3 9" id="KW-0028">Amino-acid biosynthesis</keyword>
<feature type="binding site" evidence="9">
    <location>
        <position position="100"/>
    </location>
    <ligand>
        <name>substrate</name>
    </ligand>
</feature>
<dbReference type="EC" id="2.7.2.17" evidence="9"/>
<name>A0A1H8R003_9EURY</name>
<dbReference type="NCBIfam" id="NF010661">
    <property type="entry name" value="PRK14058.1-3"/>
    <property type="match status" value="1"/>
</dbReference>
<dbReference type="PRINTS" id="PR00474">
    <property type="entry name" value="GLU5KINASE"/>
</dbReference>
<accession>A0A1H8R003</accession>
<feature type="binding site" evidence="9">
    <location>
        <position position="204"/>
    </location>
    <ligand>
        <name>substrate</name>
    </ligand>
</feature>
<protein>
    <recommendedName>
        <fullName evidence="9">Putative [LysW]-aminoadipate/[LysW]-glutamate kinase</fullName>
        <ecNumber evidence="9">2.7.2.17</ecNumber>
        <ecNumber evidence="9">2.7.2.19</ecNumber>
    </recommendedName>
</protein>
<feature type="domain" description="Aspartate/glutamate/uridylate kinase" evidence="11">
    <location>
        <begin position="38"/>
        <end position="284"/>
    </location>
</feature>
<feature type="site" description="Transition state stabilizer" evidence="9">
    <location>
        <position position="41"/>
    </location>
</feature>
<dbReference type="NCBIfam" id="TIGR00761">
    <property type="entry name" value="argB"/>
    <property type="match status" value="1"/>
</dbReference>
<dbReference type="InterPro" id="IPR037529">
    <property type="entry name" value="LysZ"/>
</dbReference>
<evidence type="ECO:0000313" key="12">
    <source>
        <dbReference type="EMBL" id="SEO59802.1"/>
    </source>
</evidence>
<dbReference type="EC" id="2.7.2.19" evidence="9"/>
<dbReference type="Pfam" id="PF00696">
    <property type="entry name" value="AA_kinase"/>
    <property type="match status" value="1"/>
</dbReference>
<keyword evidence="6 9" id="KW-0418">Kinase</keyword>
<dbReference type="RefSeq" id="WP_089822772.1">
    <property type="nucleotide sequence ID" value="NZ_FODV01000003.1"/>
</dbReference>
<evidence type="ECO:0000256" key="5">
    <source>
        <dbReference type="ARBA" id="ARBA00022741"/>
    </source>
</evidence>
<evidence type="ECO:0000256" key="8">
    <source>
        <dbReference type="ARBA" id="ARBA00023154"/>
    </source>
</evidence>
<dbReference type="InterPro" id="IPR001048">
    <property type="entry name" value="Asp/Glu/Uridylate_kinase"/>
</dbReference>
<dbReference type="EMBL" id="FODV01000003">
    <property type="protein sequence ID" value="SEO59802.1"/>
    <property type="molecule type" value="Genomic_DNA"/>
</dbReference>
<evidence type="ECO:0000313" key="13">
    <source>
        <dbReference type="Proteomes" id="UP000199126"/>
    </source>
</evidence>
<organism evidence="12 13">
    <name type="scientific">Halogranum amylolyticum</name>
    <dbReference type="NCBI Taxonomy" id="660520"/>
    <lineage>
        <taxon>Archaea</taxon>
        <taxon>Methanobacteriati</taxon>
        <taxon>Methanobacteriota</taxon>
        <taxon>Stenosarchaea group</taxon>
        <taxon>Halobacteria</taxon>
        <taxon>Halobacteriales</taxon>
        <taxon>Haloferacaceae</taxon>
    </lineage>
</organism>
<comment type="pathway">
    <text evidence="9">Amino-acid biosynthesis; L-lysine biosynthesis via AAA pathway; L-lysine from L-alpha-aminoadipate (Thermus route): step 2/5.</text>
</comment>
<dbReference type="GO" id="GO:0005737">
    <property type="term" value="C:cytoplasm"/>
    <property type="evidence" value="ECO:0007669"/>
    <property type="project" value="UniProtKB-SubCell"/>
</dbReference>
<comment type="caution">
    <text evidence="9">Lacks conserved residue(s) required for the propagation of feature annotation.</text>
</comment>
<dbReference type="PANTHER" id="PTHR23342:SF0">
    <property type="entry name" value="N-ACETYLGLUTAMATE SYNTHASE, MITOCHONDRIAL"/>
    <property type="match status" value="1"/>
</dbReference>
<dbReference type="PANTHER" id="PTHR23342">
    <property type="entry name" value="N-ACETYLGLUTAMATE SYNTHASE"/>
    <property type="match status" value="1"/>
</dbReference>
<keyword evidence="8 9" id="KW-0457">Lysine biosynthesis</keyword>
<feature type="site" description="Transition state stabilizer" evidence="9">
    <location>
        <position position="265"/>
    </location>
</feature>
<dbReference type="Gene3D" id="3.40.1160.10">
    <property type="entry name" value="Acetylglutamate kinase-like"/>
    <property type="match status" value="1"/>
</dbReference>
<dbReference type="SUPFAM" id="SSF53633">
    <property type="entry name" value="Carbamate kinase-like"/>
    <property type="match status" value="1"/>
</dbReference>
<feature type="region of interest" description="Disordered" evidence="10">
    <location>
        <begin position="295"/>
        <end position="318"/>
    </location>
</feature>
<dbReference type="InterPro" id="IPR001057">
    <property type="entry name" value="Glu/AcGlu_kinase"/>
</dbReference>
<reference evidence="13" key="1">
    <citation type="submission" date="2016-10" db="EMBL/GenBank/DDBJ databases">
        <authorList>
            <person name="Varghese N."/>
            <person name="Submissions S."/>
        </authorList>
    </citation>
    <scope>NUCLEOTIDE SEQUENCE [LARGE SCALE GENOMIC DNA]</scope>
    <source>
        <strain evidence="13">CGMCC 1.10121</strain>
    </source>
</reference>
<comment type="subcellular location">
    <subcellularLocation>
        <location evidence="9">Cytoplasm</location>
    </subcellularLocation>
</comment>
<evidence type="ECO:0000256" key="4">
    <source>
        <dbReference type="ARBA" id="ARBA00022679"/>
    </source>
</evidence>
<dbReference type="HAMAP" id="MF_02082">
    <property type="entry name" value="LysZ"/>
    <property type="match status" value="1"/>
</dbReference>
<dbReference type="GO" id="GO:0042450">
    <property type="term" value="P:L-arginine biosynthetic process via ornithine"/>
    <property type="evidence" value="ECO:0007669"/>
    <property type="project" value="UniProtKB-UniRule"/>
</dbReference>
<keyword evidence="7 9" id="KW-0067">ATP-binding</keyword>
<keyword evidence="13" id="KW-1185">Reference proteome</keyword>
<keyword evidence="4 9" id="KW-0808">Transferase</keyword>
<evidence type="ECO:0000256" key="10">
    <source>
        <dbReference type="SAM" id="MobiDB-lite"/>
    </source>
</evidence>
<keyword evidence="5 9" id="KW-0547">Nucleotide-binding</keyword>
<dbReference type="UniPathway" id="UPA00068"/>
<dbReference type="NCBIfam" id="NF010659">
    <property type="entry name" value="PRK14058.1-1"/>
    <property type="match status" value="1"/>
</dbReference>